<dbReference type="PANTHER" id="PTHR42648">
    <property type="entry name" value="TRANSPOSASE, PUTATIVE-RELATED"/>
    <property type="match status" value="1"/>
</dbReference>
<feature type="region of interest" description="Disordered" evidence="11">
    <location>
        <begin position="296"/>
        <end position="318"/>
    </location>
</feature>
<organism evidence="14 15">
    <name type="scientific">Platanthera zijinensis</name>
    <dbReference type="NCBI Taxonomy" id="2320716"/>
    <lineage>
        <taxon>Eukaryota</taxon>
        <taxon>Viridiplantae</taxon>
        <taxon>Streptophyta</taxon>
        <taxon>Embryophyta</taxon>
        <taxon>Tracheophyta</taxon>
        <taxon>Spermatophyta</taxon>
        <taxon>Magnoliopsida</taxon>
        <taxon>Liliopsida</taxon>
        <taxon>Asparagales</taxon>
        <taxon>Orchidaceae</taxon>
        <taxon>Orchidoideae</taxon>
        <taxon>Orchideae</taxon>
        <taxon>Orchidinae</taxon>
        <taxon>Platanthera</taxon>
    </lineage>
</organism>
<dbReference type="InterPro" id="IPR057670">
    <property type="entry name" value="SH3_retrovirus"/>
</dbReference>
<accession>A0AAP0B0N9</accession>
<dbReference type="AlphaFoldDB" id="A0AAP0B0N9"/>
<keyword evidence="4" id="KW-0378">Hydrolase</keyword>
<dbReference type="InterPro" id="IPR039537">
    <property type="entry name" value="Retrotran_Ty1/copia-like"/>
</dbReference>
<evidence type="ECO:0000313" key="15">
    <source>
        <dbReference type="Proteomes" id="UP001418222"/>
    </source>
</evidence>
<dbReference type="GO" id="GO:0016787">
    <property type="term" value="F:hydrolase activity"/>
    <property type="evidence" value="ECO:0007669"/>
    <property type="project" value="UniProtKB-KW"/>
</dbReference>
<keyword evidence="5" id="KW-0460">Magnesium</keyword>
<keyword evidence="8" id="KW-0808">Transferase</keyword>
<dbReference type="SUPFAM" id="SSF53098">
    <property type="entry name" value="Ribonuclease H-like"/>
    <property type="match status" value="1"/>
</dbReference>
<dbReference type="Pfam" id="PF07727">
    <property type="entry name" value="RVT_2"/>
    <property type="match status" value="1"/>
</dbReference>
<keyword evidence="9" id="KW-0233">DNA recombination</keyword>
<evidence type="ECO:0000256" key="6">
    <source>
        <dbReference type="ARBA" id="ARBA00022908"/>
    </source>
</evidence>
<feature type="domain" description="Reverse transcriptase Ty1/copia-type" evidence="12">
    <location>
        <begin position="384"/>
        <end position="481"/>
    </location>
</feature>
<keyword evidence="8" id="KW-0239">DNA-directed DNA polymerase</keyword>
<keyword evidence="1" id="KW-0540">Nuclease</keyword>
<sequence>MATSFSLCHLQTNPLHFRCRLSWTSEKNESGLTIWLGKLLPNPARPCFLRLLAFQCRISKRSLQAVIKKLCKHQDHWLSEPELKVLINKQLGLLSENVQETKGTLGGSNMLLQNGIAERKNSTLIEVGRTLLSDTSLPEYFLAEAVSTACHVINRASITKSYKKIPYEIMKGRKPNLSYFRIFGCKCYILNNDKSYLTKFAVKSQDEIFVGYSINSKAYRVYNLISQVVEESVHVVFDETRLINSELSCSSCSPIGISNRMDKLSITEGSTADEVLENDGYCPGGVQDSLEADDNQEVQHNEETGGGQPEGSLPPAVRHLKDHPANQIIGDPRHGVQTRSRNLNTVLHSSFLSQLEPKKFEEVIQDQHWINAMQEELNQFRRCKVWELVPKPKDHNIIGTKWIFRNKLDESGVIVKNKARLVAKGYRQEEGIDFDQTFAPVARLEKIRMFLAYTAYQGFKVYQMDVKSAFLNGDLKEEVYV</sequence>
<evidence type="ECO:0000256" key="10">
    <source>
        <dbReference type="ARBA" id="ARBA00023268"/>
    </source>
</evidence>
<dbReference type="PANTHER" id="PTHR42648:SF11">
    <property type="entry name" value="TRANSPOSON TY4-P GAG-POL POLYPROTEIN"/>
    <property type="match status" value="1"/>
</dbReference>
<dbReference type="GO" id="GO:0003964">
    <property type="term" value="F:RNA-directed DNA polymerase activity"/>
    <property type="evidence" value="ECO:0007669"/>
    <property type="project" value="UniProtKB-KW"/>
</dbReference>
<evidence type="ECO:0000259" key="12">
    <source>
        <dbReference type="Pfam" id="PF07727"/>
    </source>
</evidence>
<evidence type="ECO:0000256" key="8">
    <source>
        <dbReference type="ARBA" id="ARBA00022932"/>
    </source>
</evidence>
<name>A0AAP0B0N9_9ASPA</name>
<dbReference type="InterPro" id="IPR012337">
    <property type="entry name" value="RNaseH-like_sf"/>
</dbReference>
<gene>
    <name evidence="14" type="ORF">KSP39_PZI020234</name>
</gene>
<proteinExistence type="predicted"/>
<dbReference type="EMBL" id="JBBWWQ010000018">
    <property type="protein sequence ID" value="KAK8921903.1"/>
    <property type="molecule type" value="Genomic_DNA"/>
</dbReference>
<evidence type="ECO:0000259" key="13">
    <source>
        <dbReference type="Pfam" id="PF25597"/>
    </source>
</evidence>
<keyword evidence="3" id="KW-0255">Endonuclease</keyword>
<dbReference type="GO" id="GO:0006310">
    <property type="term" value="P:DNA recombination"/>
    <property type="evidence" value="ECO:0007669"/>
    <property type="project" value="UniProtKB-KW"/>
</dbReference>
<dbReference type="InterPro" id="IPR013103">
    <property type="entry name" value="RVT_2"/>
</dbReference>
<keyword evidence="8" id="KW-0548">Nucleotidyltransferase</keyword>
<evidence type="ECO:0008006" key="16">
    <source>
        <dbReference type="Google" id="ProtNLM"/>
    </source>
</evidence>
<evidence type="ECO:0000256" key="11">
    <source>
        <dbReference type="SAM" id="MobiDB-lite"/>
    </source>
</evidence>
<evidence type="ECO:0000256" key="9">
    <source>
        <dbReference type="ARBA" id="ARBA00023172"/>
    </source>
</evidence>
<feature type="domain" description="Retroviral polymerase SH3-like" evidence="13">
    <location>
        <begin position="185"/>
        <end position="245"/>
    </location>
</feature>
<keyword evidence="2" id="KW-0479">Metal-binding</keyword>
<keyword evidence="7" id="KW-0695">RNA-directed DNA polymerase</keyword>
<keyword evidence="10" id="KW-0511">Multifunctional enzyme</keyword>
<evidence type="ECO:0000256" key="7">
    <source>
        <dbReference type="ARBA" id="ARBA00022918"/>
    </source>
</evidence>
<dbReference type="Gene3D" id="3.30.420.10">
    <property type="entry name" value="Ribonuclease H-like superfamily/Ribonuclease H"/>
    <property type="match status" value="1"/>
</dbReference>
<evidence type="ECO:0000256" key="1">
    <source>
        <dbReference type="ARBA" id="ARBA00022722"/>
    </source>
</evidence>
<dbReference type="Pfam" id="PF25597">
    <property type="entry name" value="SH3_retrovirus"/>
    <property type="match status" value="1"/>
</dbReference>
<keyword evidence="15" id="KW-1185">Reference proteome</keyword>
<evidence type="ECO:0000256" key="2">
    <source>
        <dbReference type="ARBA" id="ARBA00022723"/>
    </source>
</evidence>
<protein>
    <recommendedName>
        <fullName evidence="16">Reverse transcriptase Ty1/copia-type domain-containing protein</fullName>
    </recommendedName>
</protein>
<dbReference type="GO" id="GO:0046872">
    <property type="term" value="F:metal ion binding"/>
    <property type="evidence" value="ECO:0007669"/>
    <property type="project" value="UniProtKB-KW"/>
</dbReference>
<keyword evidence="6" id="KW-0229">DNA integration</keyword>
<dbReference type="GO" id="GO:0003676">
    <property type="term" value="F:nucleic acid binding"/>
    <property type="evidence" value="ECO:0007669"/>
    <property type="project" value="InterPro"/>
</dbReference>
<evidence type="ECO:0000256" key="3">
    <source>
        <dbReference type="ARBA" id="ARBA00022759"/>
    </source>
</evidence>
<dbReference type="GO" id="GO:0015074">
    <property type="term" value="P:DNA integration"/>
    <property type="evidence" value="ECO:0007669"/>
    <property type="project" value="UniProtKB-KW"/>
</dbReference>
<evidence type="ECO:0000313" key="14">
    <source>
        <dbReference type="EMBL" id="KAK8921903.1"/>
    </source>
</evidence>
<reference evidence="14 15" key="1">
    <citation type="journal article" date="2022" name="Nat. Plants">
        <title>Genomes of leafy and leafless Platanthera orchids illuminate the evolution of mycoheterotrophy.</title>
        <authorList>
            <person name="Li M.H."/>
            <person name="Liu K.W."/>
            <person name="Li Z."/>
            <person name="Lu H.C."/>
            <person name="Ye Q.L."/>
            <person name="Zhang D."/>
            <person name="Wang J.Y."/>
            <person name="Li Y.F."/>
            <person name="Zhong Z.M."/>
            <person name="Liu X."/>
            <person name="Yu X."/>
            <person name="Liu D.K."/>
            <person name="Tu X.D."/>
            <person name="Liu B."/>
            <person name="Hao Y."/>
            <person name="Liao X.Y."/>
            <person name="Jiang Y.T."/>
            <person name="Sun W.H."/>
            <person name="Chen J."/>
            <person name="Chen Y.Q."/>
            <person name="Ai Y."/>
            <person name="Zhai J.W."/>
            <person name="Wu S.S."/>
            <person name="Zhou Z."/>
            <person name="Hsiao Y.Y."/>
            <person name="Wu W.L."/>
            <person name="Chen Y.Y."/>
            <person name="Lin Y.F."/>
            <person name="Hsu J.L."/>
            <person name="Li C.Y."/>
            <person name="Wang Z.W."/>
            <person name="Zhao X."/>
            <person name="Zhong W.Y."/>
            <person name="Ma X.K."/>
            <person name="Ma L."/>
            <person name="Huang J."/>
            <person name="Chen G.Z."/>
            <person name="Huang M.Z."/>
            <person name="Huang L."/>
            <person name="Peng D.H."/>
            <person name="Luo Y.B."/>
            <person name="Zou S.Q."/>
            <person name="Chen S.P."/>
            <person name="Lan S."/>
            <person name="Tsai W.C."/>
            <person name="Van de Peer Y."/>
            <person name="Liu Z.J."/>
        </authorList>
    </citation>
    <scope>NUCLEOTIDE SEQUENCE [LARGE SCALE GENOMIC DNA]</scope>
    <source>
        <strain evidence="14">Lor287</strain>
    </source>
</reference>
<dbReference type="GO" id="GO:0003887">
    <property type="term" value="F:DNA-directed DNA polymerase activity"/>
    <property type="evidence" value="ECO:0007669"/>
    <property type="project" value="UniProtKB-KW"/>
</dbReference>
<dbReference type="InterPro" id="IPR036397">
    <property type="entry name" value="RNaseH_sf"/>
</dbReference>
<evidence type="ECO:0000256" key="5">
    <source>
        <dbReference type="ARBA" id="ARBA00022842"/>
    </source>
</evidence>
<comment type="caution">
    <text evidence="14">The sequence shown here is derived from an EMBL/GenBank/DDBJ whole genome shotgun (WGS) entry which is preliminary data.</text>
</comment>
<dbReference type="GO" id="GO:0004519">
    <property type="term" value="F:endonuclease activity"/>
    <property type="evidence" value="ECO:0007669"/>
    <property type="project" value="UniProtKB-KW"/>
</dbReference>
<evidence type="ECO:0000256" key="4">
    <source>
        <dbReference type="ARBA" id="ARBA00022801"/>
    </source>
</evidence>
<dbReference type="Proteomes" id="UP001418222">
    <property type="component" value="Unassembled WGS sequence"/>
</dbReference>